<dbReference type="InterPro" id="IPR001466">
    <property type="entry name" value="Beta-lactam-related"/>
</dbReference>
<proteinExistence type="predicted"/>
<keyword evidence="1" id="KW-0812">Transmembrane</keyword>
<evidence type="ECO:0000256" key="1">
    <source>
        <dbReference type="SAM" id="Phobius"/>
    </source>
</evidence>
<reference evidence="3 4" key="1">
    <citation type="submission" date="2018-03" db="EMBL/GenBank/DDBJ databases">
        <title>Genomic Encyclopedia of Archaeal and Bacterial Type Strains, Phase II (KMG-II): from individual species to whole genera.</title>
        <authorList>
            <person name="Goeker M."/>
        </authorList>
    </citation>
    <scope>NUCLEOTIDE SEQUENCE [LARGE SCALE GENOMIC DNA]</scope>
    <source>
        <strain evidence="3 4">DSM 100346</strain>
    </source>
</reference>
<dbReference type="Gene3D" id="3.40.710.10">
    <property type="entry name" value="DD-peptidase/beta-lactamase superfamily"/>
    <property type="match status" value="1"/>
</dbReference>
<keyword evidence="1" id="KW-1133">Transmembrane helix</keyword>
<dbReference type="PANTHER" id="PTHR46825:SF7">
    <property type="entry name" value="D-ALANYL-D-ALANINE CARBOXYPEPTIDASE"/>
    <property type="match status" value="1"/>
</dbReference>
<evidence type="ECO:0000313" key="4">
    <source>
        <dbReference type="Proteomes" id="UP000245880"/>
    </source>
</evidence>
<dbReference type="PANTHER" id="PTHR46825">
    <property type="entry name" value="D-ALANYL-D-ALANINE-CARBOXYPEPTIDASE/ENDOPEPTIDASE AMPH"/>
    <property type="match status" value="1"/>
</dbReference>
<organism evidence="3 4">
    <name type="scientific">Dyadobacter jejuensis</name>
    <dbReference type="NCBI Taxonomy" id="1082580"/>
    <lineage>
        <taxon>Bacteria</taxon>
        <taxon>Pseudomonadati</taxon>
        <taxon>Bacteroidota</taxon>
        <taxon>Cytophagia</taxon>
        <taxon>Cytophagales</taxon>
        <taxon>Spirosomataceae</taxon>
        <taxon>Dyadobacter</taxon>
    </lineage>
</organism>
<feature type="transmembrane region" description="Helical" evidence="1">
    <location>
        <begin position="20"/>
        <end position="42"/>
    </location>
</feature>
<keyword evidence="1" id="KW-0472">Membrane</keyword>
<comment type="caution">
    <text evidence="3">The sequence shown here is derived from an EMBL/GenBank/DDBJ whole genome shotgun (WGS) entry which is preliminary data.</text>
</comment>
<evidence type="ECO:0000313" key="3">
    <source>
        <dbReference type="EMBL" id="PWJ54082.1"/>
    </source>
</evidence>
<dbReference type="InterPro" id="IPR012338">
    <property type="entry name" value="Beta-lactam/transpept-like"/>
</dbReference>
<protein>
    <submittedName>
        <fullName evidence="3">Beta-lactamase</fullName>
    </submittedName>
</protein>
<gene>
    <name evidence="3" type="ORF">CLV98_11925</name>
</gene>
<dbReference type="Pfam" id="PF00144">
    <property type="entry name" value="Beta-lactamase"/>
    <property type="match status" value="1"/>
</dbReference>
<sequence>MYILQNLRMAQPKSKRVIKIILFLGTLISMFYVPWPIVIAWIKPLPSTIQEQVDAVADYGFDGIIVYVDQKGEKPAFYTAGYKNKESKTPADPKSLFKIASVNKLFTAVAIAKLTRDGRLSLDKTLGDYFPELSGRIAHADQITIRMMVQHRSGIPNYTDTPDYWVHPKDSDEERLALVLDLPAKFEPDTDYAYSNTNYLLLAQLIARITGDSEFAYIQKEILDPLSLKHTYASVHEVNMDDVMSGYYVGYPHDLKTQDVGMLATADDLGKFIRALNDGSVFKDRKEQDIYSSIYEFGHTGLVPGYQTIAKYDQDLDAVVIQFTNTVNFQGYNWNMSEVMYSRILKILRKKE</sequence>
<dbReference type="EMBL" id="QGDT01000019">
    <property type="protein sequence ID" value="PWJ54082.1"/>
    <property type="molecule type" value="Genomic_DNA"/>
</dbReference>
<dbReference type="Proteomes" id="UP000245880">
    <property type="component" value="Unassembled WGS sequence"/>
</dbReference>
<dbReference type="AlphaFoldDB" id="A0A316A994"/>
<name>A0A316A994_9BACT</name>
<keyword evidence="4" id="KW-1185">Reference proteome</keyword>
<dbReference type="InterPro" id="IPR050491">
    <property type="entry name" value="AmpC-like"/>
</dbReference>
<feature type="domain" description="Beta-lactamase-related" evidence="2">
    <location>
        <begin position="56"/>
        <end position="288"/>
    </location>
</feature>
<evidence type="ECO:0000259" key="2">
    <source>
        <dbReference type="Pfam" id="PF00144"/>
    </source>
</evidence>
<dbReference type="SUPFAM" id="SSF56601">
    <property type="entry name" value="beta-lactamase/transpeptidase-like"/>
    <property type="match status" value="1"/>
</dbReference>
<accession>A0A316A994</accession>